<dbReference type="SUPFAM" id="SSF53850">
    <property type="entry name" value="Periplasmic binding protein-like II"/>
    <property type="match status" value="1"/>
</dbReference>
<evidence type="ECO:0000313" key="3">
    <source>
        <dbReference type="Proteomes" id="UP001165341"/>
    </source>
</evidence>
<keyword evidence="1" id="KW-0472">Membrane</keyword>
<accession>A0AA41UH09</accession>
<sequence>MLASIAPSAASADASSAVTVAAKGYDLDIASAPFPDLKVTVSQTTDLVSQGLVVSWTGAGKNSVRPDNGSGGQDFLQIAQCWGEDPDNLGHPDRTTCQYGGFPGKPASTRDVAVTDEFVNARDAQYTSPSNGFTIPAVTAIPYRAPNGRSVASVFKNAQGVLTHYVLDPLTGKVQSASGTAVKDGVVLPDKISSVDLATNEFYTQYTTNEVPWVGSSNTGTGSVKFEAQTVMQSPGLGCGAPVTATDGSVMGQSCWLVVIPRGTQDVGESYITKSGLLWDAWKHSVAIKLDFKPIGVRCSIGSTEKQLSGSELVAAAIASWQPNLCSGPTGSSFVLSTGNEADALNTASEKTPSPLALTSRPLQTSKVDPVQYAPVALSGLAVSFSIDRRVKPVGDVPQKYKDRDTEAFTSLNLTPRLIAKLLTNSYLDSLPTRAPATSASLTYFGYVDSSNPGHNARNITVDPDFLAVNDEEWKYQDLTGPSLGDLLLPSGRSDEALQLWRYVLSDPEAVDFLNGVPDPWKMVVNPWYTSDASINKSGTAMTVPRVDFPKSDPIERAATKDGQTPVNLVAWRPYTADFENGAYLTLRGDGQELGDWNPNSSPAKWGKSVRNLVGTQRVIGLTTTAAAARYQTVTAALRNASGSFVTANSTSLLAAAAAMTPSAGNARVLEYDPTSASAKAAASAYPMTMPVYAALNPVQTDAGLRAIYANMIRYAVTKGQIPGTAVGQLPDGYASLPQSWVDQAVVAANAIEKGISPIVVAPTAPAATASVAAPYVKAPAVASPAVTAPVAAAAVSATDPTATGASAGPLVGKPTPADPVIGPIPAAIPAGLLSGLLAAGGVPLISRIRRRS</sequence>
<reference evidence="2" key="1">
    <citation type="submission" date="2022-03" db="EMBL/GenBank/DDBJ databases">
        <title>Cryobacterium sp. nov. strain ZS14-85, isolated from Antarctic soil.</title>
        <authorList>
            <person name="Li J."/>
            <person name="Niu G."/>
        </authorList>
    </citation>
    <scope>NUCLEOTIDE SEQUENCE</scope>
    <source>
        <strain evidence="2">ZS14-85</strain>
    </source>
</reference>
<keyword evidence="1" id="KW-1133">Transmembrane helix</keyword>
<gene>
    <name evidence="2" type="ORF">MQH31_16580</name>
</gene>
<comment type="caution">
    <text evidence="2">The sequence shown here is derived from an EMBL/GenBank/DDBJ whole genome shotgun (WGS) entry which is preliminary data.</text>
</comment>
<organism evidence="2 3">
    <name type="scientific">Cryobacterium zhongshanensis</name>
    <dbReference type="NCBI Taxonomy" id="2928153"/>
    <lineage>
        <taxon>Bacteria</taxon>
        <taxon>Bacillati</taxon>
        <taxon>Actinomycetota</taxon>
        <taxon>Actinomycetes</taxon>
        <taxon>Micrococcales</taxon>
        <taxon>Microbacteriaceae</taxon>
        <taxon>Cryobacterium</taxon>
    </lineage>
</organism>
<dbReference type="AlphaFoldDB" id="A0AA41UH09"/>
<dbReference type="EMBL" id="JALGAR010000005">
    <property type="protein sequence ID" value="MCI4659420.1"/>
    <property type="molecule type" value="Genomic_DNA"/>
</dbReference>
<name>A0AA41UH09_9MICO</name>
<keyword evidence="1" id="KW-0812">Transmembrane</keyword>
<evidence type="ECO:0008006" key="4">
    <source>
        <dbReference type="Google" id="ProtNLM"/>
    </source>
</evidence>
<feature type="transmembrane region" description="Helical" evidence="1">
    <location>
        <begin position="827"/>
        <end position="846"/>
    </location>
</feature>
<dbReference type="Proteomes" id="UP001165341">
    <property type="component" value="Unassembled WGS sequence"/>
</dbReference>
<keyword evidence="3" id="KW-1185">Reference proteome</keyword>
<proteinExistence type="predicted"/>
<dbReference type="RefSeq" id="WP_243012938.1">
    <property type="nucleotide sequence ID" value="NZ_JALGAR010000005.1"/>
</dbReference>
<protein>
    <recommendedName>
        <fullName evidence="4">PBP domain-containing protein</fullName>
    </recommendedName>
</protein>
<evidence type="ECO:0000313" key="2">
    <source>
        <dbReference type="EMBL" id="MCI4659420.1"/>
    </source>
</evidence>
<evidence type="ECO:0000256" key="1">
    <source>
        <dbReference type="SAM" id="Phobius"/>
    </source>
</evidence>